<proteinExistence type="predicted"/>
<accession>A0A2S9YGM0</accession>
<dbReference type="Proteomes" id="UP000237968">
    <property type="component" value="Unassembled WGS sequence"/>
</dbReference>
<evidence type="ECO:0000313" key="1">
    <source>
        <dbReference type="EMBL" id="PRQ04257.1"/>
    </source>
</evidence>
<dbReference type="EMBL" id="PVNK01000047">
    <property type="protein sequence ID" value="PRQ04257.1"/>
    <property type="molecule type" value="Genomic_DNA"/>
</dbReference>
<comment type="caution">
    <text evidence="1">The sequence shown here is derived from an EMBL/GenBank/DDBJ whole genome shotgun (WGS) entry which is preliminary data.</text>
</comment>
<gene>
    <name evidence="1" type="ORF">ENSA5_09060</name>
</gene>
<keyword evidence="2" id="KW-1185">Reference proteome</keyword>
<reference evidence="1 2" key="1">
    <citation type="submission" date="2018-03" db="EMBL/GenBank/DDBJ databases">
        <title>Draft Genome Sequences of the Obligatory Marine Myxobacteria Enhygromyxa salina SWB005.</title>
        <authorList>
            <person name="Poehlein A."/>
            <person name="Moghaddam J.A."/>
            <person name="Harms H."/>
            <person name="Alanjari M."/>
            <person name="Koenig G.M."/>
            <person name="Daniel R."/>
            <person name="Schaeberle T.F."/>
        </authorList>
    </citation>
    <scope>NUCLEOTIDE SEQUENCE [LARGE SCALE GENOMIC DNA]</scope>
    <source>
        <strain evidence="1 2">SWB005</strain>
    </source>
</reference>
<organism evidence="1 2">
    <name type="scientific">Enhygromyxa salina</name>
    <dbReference type="NCBI Taxonomy" id="215803"/>
    <lineage>
        <taxon>Bacteria</taxon>
        <taxon>Pseudomonadati</taxon>
        <taxon>Myxococcota</taxon>
        <taxon>Polyangia</taxon>
        <taxon>Nannocystales</taxon>
        <taxon>Nannocystaceae</taxon>
        <taxon>Enhygromyxa</taxon>
    </lineage>
</organism>
<dbReference type="OrthoDB" id="5526731at2"/>
<evidence type="ECO:0000313" key="2">
    <source>
        <dbReference type="Proteomes" id="UP000237968"/>
    </source>
</evidence>
<dbReference type="RefSeq" id="WP_106390341.1">
    <property type="nucleotide sequence ID" value="NZ_PVNK01000047.1"/>
</dbReference>
<name>A0A2S9YGM0_9BACT</name>
<sequence>MSGHRTRLGGVEYLFCDGRRAPDRGGRRLSDRELRSLLIQHRSSPRLRAVLEALDRQRSELNRHHRRDRAAHRLEAASDQLRCYELASPPPRVSPMVIAQVEPPARPQPFAPNQMFDEQAHYFELAFIGEDDEAVAGVVCEITLPNGKLVRRTTNSLGIVRIEGITAAGACTVVFPELDEEAWERA</sequence>
<protein>
    <submittedName>
        <fullName evidence="1">Uncharacterized protein</fullName>
    </submittedName>
</protein>
<dbReference type="AlphaFoldDB" id="A0A2S9YGM0"/>